<dbReference type="EMBL" id="CP069036">
    <property type="protein sequence ID" value="QRD02700.1"/>
    <property type="molecule type" value="Genomic_DNA"/>
</dbReference>
<feature type="non-terminal residue" evidence="4">
    <location>
        <position position="1"/>
    </location>
</feature>
<dbReference type="PROSITE" id="PS50048">
    <property type="entry name" value="ZN2_CY6_FUNGAL_2"/>
    <property type="match status" value="1"/>
</dbReference>
<organism evidence="4 5">
    <name type="scientific">Phaeosphaeria nodorum (strain SN15 / ATCC MYA-4574 / FGSC 10173)</name>
    <name type="common">Glume blotch fungus</name>
    <name type="synonym">Parastagonospora nodorum</name>
    <dbReference type="NCBI Taxonomy" id="321614"/>
    <lineage>
        <taxon>Eukaryota</taxon>
        <taxon>Fungi</taxon>
        <taxon>Dikarya</taxon>
        <taxon>Ascomycota</taxon>
        <taxon>Pezizomycotina</taxon>
        <taxon>Dothideomycetes</taxon>
        <taxon>Pleosporomycetidae</taxon>
        <taxon>Pleosporales</taxon>
        <taxon>Pleosporineae</taxon>
        <taxon>Phaeosphaeriaceae</taxon>
        <taxon>Parastagonospora</taxon>
    </lineage>
</organism>
<dbReference type="InterPro" id="IPR001138">
    <property type="entry name" value="Zn2Cys6_DnaBD"/>
</dbReference>
<reference evidence="5" key="1">
    <citation type="journal article" date="2021" name="BMC Genomics">
        <title>Chromosome-level genome assembly and manually-curated proteome of model necrotroph Parastagonospora nodorum Sn15 reveals a genome-wide trove of candidate effector homologs, and redundancy of virulence-related functions within an accessory chromosome.</title>
        <authorList>
            <person name="Bertazzoni S."/>
            <person name="Jones D.A.B."/>
            <person name="Phan H.T."/>
            <person name="Tan K.-C."/>
            <person name="Hane J.K."/>
        </authorList>
    </citation>
    <scope>NUCLEOTIDE SEQUENCE [LARGE SCALE GENOMIC DNA]</scope>
    <source>
        <strain evidence="5">SN15 / ATCC MYA-4574 / FGSC 10173)</strain>
    </source>
</reference>
<dbReference type="GO" id="GO:0000981">
    <property type="term" value="F:DNA-binding transcription factor activity, RNA polymerase II-specific"/>
    <property type="evidence" value="ECO:0007669"/>
    <property type="project" value="InterPro"/>
</dbReference>
<proteinExistence type="predicted"/>
<name>A0A7U2FCE8_PHANO</name>
<dbReference type="OrthoDB" id="3364175at2759"/>
<dbReference type="InterPro" id="IPR036864">
    <property type="entry name" value="Zn2-C6_fun-type_DNA-bd_sf"/>
</dbReference>
<feature type="region of interest" description="Disordered" evidence="2">
    <location>
        <begin position="147"/>
        <end position="170"/>
    </location>
</feature>
<evidence type="ECO:0000256" key="2">
    <source>
        <dbReference type="SAM" id="MobiDB-lite"/>
    </source>
</evidence>
<dbReference type="Pfam" id="PF00172">
    <property type="entry name" value="Zn_clus"/>
    <property type="match status" value="1"/>
</dbReference>
<evidence type="ECO:0000256" key="1">
    <source>
        <dbReference type="ARBA" id="ARBA00023242"/>
    </source>
</evidence>
<dbReference type="VEuPathDB" id="FungiDB:JI435_114360"/>
<dbReference type="PANTHER" id="PTHR47655:SF2">
    <property type="entry name" value="QUINIC ACID UTILIZATION ACTIVATOR"/>
    <property type="match status" value="1"/>
</dbReference>
<feature type="domain" description="Zn(2)-C6 fungal-type" evidence="3">
    <location>
        <begin position="42"/>
        <end position="72"/>
    </location>
</feature>
<dbReference type="SMART" id="SM00066">
    <property type="entry name" value="GAL4"/>
    <property type="match status" value="1"/>
</dbReference>
<accession>A0A7U2FCE8</accession>
<dbReference type="CDD" id="cd12148">
    <property type="entry name" value="fungal_TF_MHR"/>
    <property type="match status" value="1"/>
</dbReference>
<evidence type="ECO:0000313" key="4">
    <source>
        <dbReference type="EMBL" id="QRD02700.1"/>
    </source>
</evidence>
<gene>
    <name evidence="4" type="ORF">JI435_114360</name>
</gene>
<sequence>PPMPFPPSRHASTISSMPLQTVGKRRTVAQDVPVKRFRVSRACDQCRAERSKCDGNQPQCAPCFDINRACTFTSNPKKRGLPPGYIRGIELALALICQQSPEIEGSLVTRLGQENTVLLARDTKESNRLHKIWRKSKLCKELNKRLTGEQSEVENEEPLSSGEDSDAAVEQDNSLPAVIPGVSSLGATQQSGLTRAAQNCPADQAVMEFETLTQLPSNCWHLLEAYSTYTQCWLPISEKLDILKLSYSYPSNGLHLSPSMPDSAHHAEMWSMMTLSSCQNIIGNDSGRDGPSMDTTNMYKITKTLIPTELGKFQLGHAKALLNLALVNLRSSLYDAAWILVGTASRITSIIEESARSPGSRYVHVVASCYVLDNLLALSMDRRPYVNKSDVERAGRVEEDGLEEWQPWVGELDAVLGRTSRMPTLALSSFNRLVDLIGILAMAGRSSDMRNDTARQLSGWKAVLSPKLDYVKTDSTSIPLTPPAVLLQLTHFATILRCAPSRTYLEKTLEMLEMCQEQISPSKLPSIVLCLLHCIKQSTKSLSLEQAMQGRIQRIMDNFTMTGHRSPELSRTMPTQNSNIHIGNHHLYAGSSQVAAPAFQQGIEQPLPPRQQQQRHPSSLLEDLLPEMNSNQQLQATNFSPNPINTDFTSPALDAYDPSISGDLESFFDELASLHGAKKLQNQPQFMQNLGFAPEVSMADLLATQSGQFMPMHSTTFGTEHEGEPLQFPLSDYYDAS</sequence>
<dbReference type="Gene3D" id="4.10.240.10">
    <property type="entry name" value="Zn(2)-C6 fungal-type DNA-binding domain"/>
    <property type="match status" value="1"/>
</dbReference>
<protein>
    <recommendedName>
        <fullName evidence="3">Zn(2)-C6 fungal-type domain-containing protein</fullName>
    </recommendedName>
</protein>
<keyword evidence="5" id="KW-1185">Reference proteome</keyword>
<dbReference type="CDD" id="cd00067">
    <property type="entry name" value="GAL4"/>
    <property type="match status" value="1"/>
</dbReference>
<dbReference type="GO" id="GO:0008270">
    <property type="term" value="F:zinc ion binding"/>
    <property type="evidence" value="ECO:0007669"/>
    <property type="project" value="InterPro"/>
</dbReference>
<dbReference type="PROSITE" id="PS00463">
    <property type="entry name" value="ZN2_CY6_FUNGAL_1"/>
    <property type="match status" value="1"/>
</dbReference>
<keyword evidence="1" id="KW-0539">Nucleus</keyword>
<feature type="compositionally biased region" description="Acidic residues" evidence="2">
    <location>
        <begin position="151"/>
        <end position="169"/>
    </location>
</feature>
<dbReference type="PANTHER" id="PTHR47655">
    <property type="entry name" value="QUINIC ACID UTILIZATION ACTIVATOR"/>
    <property type="match status" value="1"/>
</dbReference>
<dbReference type="Proteomes" id="UP000663193">
    <property type="component" value="Chromosome 14"/>
</dbReference>
<dbReference type="AlphaFoldDB" id="A0A7U2FCE8"/>
<evidence type="ECO:0000313" key="5">
    <source>
        <dbReference type="Proteomes" id="UP000663193"/>
    </source>
</evidence>
<dbReference type="SUPFAM" id="SSF57701">
    <property type="entry name" value="Zn2/Cys6 DNA-binding domain"/>
    <property type="match status" value="1"/>
</dbReference>
<evidence type="ECO:0000259" key="3">
    <source>
        <dbReference type="PROSITE" id="PS50048"/>
    </source>
</evidence>
<dbReference type="InterPro" id="IPR052783">
    <property type="entry name" value="Metabolic/Drug-Res_Regulator"/>
</dbReference>